<reference evidence="1 2" key="1">
    <citation type="journal article" date="2015" name="Nature">
        <title>rRNA introns, odd ribosomes, and small enigmatic genomes across a large radiation of phyla.</title>
        <authorList>
            <person name="Brown C.T."/>
            <person name="Hug L.A."/>
            <person name="Thomas B.C."/>
            <person name="Sharon I."/>
            <person name="Castelle C.J."/>
            <person name="Singh A."/>
            <person name="Wilkins M.J."/>
            <person name="Williams K.H."/>
            <person name="Banfield J.F."/>
        </authorList>
    </citation>
    <scope>NUCLEOTIDE SEQUENCE [LARGE SCALE GENOMIC DNA]</scope>
</reference>
<dbReference type="Proteomes" id="UP000033867">
    <property type="component" value="Unassembled WGS sequence"/>
</dbReference>
<dbReference type="AlphaFoldDB" id="A0A0G1BAE2"/>
<organism evidence="1 2">
    <name type="scientific">Candidatus Magasanikbacteria bacterium GW2011_GWE2_42_7</name>
    <dbReference type="NCBI Taxonomy" id="1619052"/>
    <lineage>
        <taxon>Bacteria</taxon>
        <taxon>Candidatus Magasanikiibacteriota</taxon>
    </lineage>
</organism>
<protein>
    <submittedName>
        <fullName evidence="1">Uncharacterized protein</fullName>
    </submittedName>
</protein>
<sequence length="84" mass="10067">MKEEQKIYQDYLKYNPKKPLLFGKQEHWENFLDGYEVGYQAAVEESQASLEKELGFDLKNFPFSVDEQFAVMRKALQDYYKSKK</sequence>
<accession>A0A0G1BAE2</accession>
<name>A0A0G1BAE2_9BACT</name>
<evidence type="ECO:0000313" key="2">
    <source>
        <dbReference type="Proteomes" id="UP000033867"/>
    </source>
</evidence>
<evidence type="ECO:0000313" key="1">
    <source>
        <dbReference type="EMBL" id="KKS70154.1"/>
    </source>
</evidence>
<dbReference type="EMBL" id="LCEK01000067">
    <property type="protein sequence ID" value="KKS70154.1"/>
    <property type="molecule type" value="Genomic_DNA"/>
</dbReference>
<gene>
    <name evidence="1" type="ORF">UV42_C0067G0011</name>
</gene>
<comment type="caution">
    <text evidence="1">The sequence shown here is derived from an EMBL/GenBank/DDBJ whole genome shotgun (WGS) entry which is preliminary data.</text>
</comment>
<proteinExistence type="predicted"/>